<evidence type="ECO:0000256" key="2">
    <source>
        <dbReference type="ARBA" id="ARBA00009085"/>
    </source>
</evidence>
<proteinExistence type="inferred from homology"/>
<comment type="caution">
    <text evidence="10">The sequence shown here is derived from an EMBL/GenBank/DDBJ whole genome shotgun (WGS) entry which is preliminary data.</text>
</comment>
<dbReference type="Pfam" id="PF00443">
    <property type="entry name" value="UCH"/>
    <property type="match status" value="1"/>
</dbReference>
<sequence>MARHHRKRFNGGGHAFEHHRQRHHRPDKFKQPPTVHFNKKRPLLPHQSTRLAVPSKQLPLPKGPLFDRSKILTRWRQPRTIGPGLMNGQNTCFLNSVLECLTYTPSLAQFFLYEGHRRQCTLKHFCAMCAMDDHVHRCLKDQKSMSRDAAILPRAFTSNLRAFSSTLRLGRQEDAHEFMMFLLDAMHKSTVYDFVKLDSKAESTSFIYQIFGGRLQSQLRCHSCHARSNTYDNFLDLSVDLTQGNSVKSALENFIKVDMIGGSDPDSKYRCDACKQKVNAGKQMTIHELPSMLSIHLKRFTFDMTRGYMRKVTKPIIYEETLDMAPYVSKEAKTSSAKYQLYAVLVHLGHSCDSGHYYAYVKAPNGQWFRMDDEDVTPVTLKEVLAQQAYMLFYSSTSQSTPTLSHSNATVQQSTKSKTESSKSMRGPPPSDELATGDLRPVKRKAKTVNQDGKLHSPPAVVAAPEPKKQKVDENTGDLNDGKSTDPMAALVMKHVANQTPGTWLVQSASKPFRSLRGNLSPPTFAAAVSDNSAWHVQDQVLVTATAAKTSSKKQKRHMKSWNVQEL</sequence>
<evidence type="ECO:0000256" key="1">
    <source>
        <dbReference type="ARBA" id="ARBA00000707"/>
    </source>
</evidence>
<dbReference type="AlphaFoldDB" id="A0A1X2GNS8"/>
<dbReference type="PROSITE" id="PS00973">
    <property type="entry name" value="USP_2"/>
    <property type="match status" value="1"/>
</dbReference>
<evidence type="ECO:0000259" key="9">
    <source>
        <dbReference type="PROSITE" id="PS50235"/>
    </source>
</evidence>
<dbReference type="GO" id="GO:0006508">
    <property type="term" value="P:proteolysis"/>
    <property type="evidence" value="ECO:0007669"/>
    <property type="project" value="UniProtKB-KW"/>
</dbReference>
<dbReference type="OrthoDB" id="420187at2759"/>
<keyword evidence="11" id="KW-1185">Reference proteome</keyword>
<feature type="region of interest" description="Disordered" evidence="8">
    <location>
        <begin position="398"/>
        <end position="481"/>
    </location>
</feature>
<name>A0A1X2GNS8_9FUNG</name>
<keyword evidence="6" id="KW-0378">Hydrolase</keyword>
<dbReference type="EC" id="3.4.19.12" evidence="3"/>
<organism evidence="10 11">
    <name type="scientific">Hesseltinella vesiculosa</name>
    <dbReference type="NCBI Taxonomy" id="101127"/>
    <lineage>
        <taxon>Eukaryota</taxon>
        <taxon>Fungi</taxon>
        <taxon>Fungi incertae sedis</taxon>
        <taxon>Mucoromycota</taxon>
        <taxon>Mucoromycotina</taxon>
        <taxon>Mucoromycetes</taxon>
        <taxon>Mucorales</taxon>
        <taxon>Cunninghamellaceae</taxon>
        <taxon>Hesseltinella</taxon>
    </lineage>
</organism>
<feature type="compositionally biased region" description="Basic and acidic residues" evidence="8">
    <location>
        <begin position="466"/>
        <end position="481"/>
    </location>
</feature>
<reference evidence="10 11" key="1">
    <citation type="submission" date="2016-07" db="EMBL/GenBank/DDBJ databases">
        <title>Pervasive Adenine N6-methylation of Active Genes in Fungi.</title>
        <authorList>
            <consortium name="DOE Joint Genome Institute"/>
            <person name="Mondo S.J."/>
            <person name="Dannebaum R.O."/>
            <person name="Kuo R.C."/>
            <person name="Labutti K."/>
            <person name="Haridas S."/>
            <person name="Kuo A."/>
            <person name="Salamov A."/>
            <person name="Ahrendt S.R."/>
            <person name="Lipzen A."/>
            <person name="Sullivan W."/>
            <person name="Andreopoulos W.B."/>
            <person name="Clum A."/>
            <person name="Lindquist E."/>
            <person name="Daum C."/>
            <person name="Ramamoorthy G.K."/>
            <person name="Gryganskyi A."/>
            <person name="Culley D."/>
            <person name="Magnuson J.K."/>
            <person name="James T.Y."/>
            <person name="O'Malley M.A."/>
            <person name="Stajich J.E."/>
            <person name="Spatafora J.W."/>
            <person name="Visel A."/>
            <person name="Grigoriev I.V."/>
        </authorList>
    </citation>
    <scope>NUCLEOTIDE SEQUENCE [LARGE SCALE GENOMIC DNA]</scope>
    <source>
        <strain evidence="10 11">NRRL 3301</strain>
    </source>
</reference>
<feature type="domain" description="USP" evidence="9">
    <location>
        <begin position="83"/>
        <end position="397"/>
    </location>
</feature>
<keyword evidence="7" id="KW-0788">Thiol protease</keyword>
<dbReference type="PANTHER" id="PTHR24006:SF758">
    <property type="entry name" value="UBIQUITIN CARBOXYL-TERMINAL HYDROLASE 36"/>
    <property type="match status" value="1"/>
</dbReference>
<dbReference type="Proteomes" id="UP000242146">
    <property type="component" value="Unassembled WGS sequence"/>
</dbReference>
<evidence type="ECO:0000256" key="5">
    <source>
        <dbReference type="ARBA" id="ARBA00022786"/>
    </source>
</evidence>
<evidence type="ECO:0000313" key="11">
    <source>
        <dbReference type="Proteomes" id="UP000242146"/>
    </source>
</evidence>
<dbReference type="InterPro" id="IPR050164">
    <property type="entry name" value="Peptidase_C19"/>
</dbReference>
<dbReference type="Gene3D" id="3.90.70.10">
    <property type="entry name" value="Cysteine proteinases"/>
    <property type="match status" value="1"/>
</dbReference>
<dbReference type="PROSITE" id="PS50235">
    <property type="entry name" value="USP_3"/>
    <property type="match status" value="1"/>
</dbReference>
<dbReference type="GO" id="GO:0005634">
    <property type="term" value="C:nucleus"/>
    <property type="evidence" value="ECO:0007669"/>
    <property type="project" value="TreeGrafter"/>
</dbReference>
<dbReference type="PANTHER" id="PTHR24006">
    <property type="entry name" value="UBIQUITIN CARBOXYL-TERMINAL HYDROLASE"/>
    <property type="match status" value="1"/>
</dbReference>
<evidence type="ECO:0000256" key="8">
    <source>
        <dbReference type="SAM" id="MobiDB-lite"/>
    </source>
</evidence>
<evidence type="ECO:0000313" key="10">
    <source>
        <dbReference type="EMBL" id="ORX58133.1"/>
    </source>
</evidence>
<protein>
    <recommendedName>
        <fullName evidence="3">ubiquitinyl hydrolase 1</fullName>
        <ecNumber evidence="3">3.4.19.12</ecNumber>
    </recommendedName>
</protein>
<gene>
    <name evidence="10" type="ORF">DM01DRAFT_1302120</name>
</gene>
<dbReference type="InterPro" id="IPR028889">
    <property type="entry name" value="USP"/>
</dbReference>
<dbReference type="InterPro" id="IPR038765">
    <property type="entry name" value="Papain-like_cys_pep_sf"/>
</dbReference>
<dbReference type="SUPFAM" id="SSF54001">
    <property type="entry name" value="Cysteine proteinases"/>
    <property type="match status" value="1"/>
</dbReference>
<feature type="compositionally biased region" description="Basic residues" evidence="8">
    <location>
        <begin position="551"/>
        <end position="560"/>
    </location>
</feature>
<evidence type="ECO:0000256" key="3">
    <source>
        <dbReference type="ARBA" id="ARBA00012759"/>
    </source>
</evidence>
<dbReference type="InterPro" id="IPR018200">
    <property type="entry name" value="USP_CS"/>
</dbReference>
<keyword evidence="5" id="KW-0833">Ubl conjugation pathway</keyword>
<dbReference type="FunFam" id="3.90.70.10:FF:000119">
    <property type="entry name" value="Ubiquitin specific peptidase 36"/>
    <property type="match status" value="1"/>
</dbReference>
<keyword evidence="4" id="KW-0645">Protease</keyword>
<feature type="region of interest" description="Disordered" evidence="8">
    <location>
        <begin position="548"/>
        <end position="567"/>
    </location>
</feature>
<feature type="compositionally biased region" description="Polar residues" evidence="8">
    <location>
        <begin position="398"/>
        <end position="413"/>
    </location>
</feature>
<dbReference type="InterPro" id="IPR001394">
    <property type="entry name" value="Peptidase_C19_UCH"/>
</dbReference>
<dbReference type="GO" id="GO:0005829">
    <property type="term" value="C:cytosol"/>
    <property type="evidence" value="ECO:0007669"/>
    <property type="project" value="TreeGrafter"/>
</dbReference>
<dbReference type="EMBL" id="MCGT01000007">
    <property type="protein sequence ID" value="ORX58133.1"/>
    <property type="molecule type" value="Genomic_DNA"/>
</dbReference>
<evidence type="ECO:0000256" key="7">
    <source>
        <dbReference type="ARBA" id="ARBA00022807"/>
    </source>
</evidence>
<feature type="region of interest" description="Disordered" evidence="8">
    <location>
        <begin position="1"/>
        <end position="46"/>
    </location>
</feature>
<evidence type="ECO:0000256" key="6">
    <source>
        <dbReference type="ARBA" id="ARBA00022801"/>
    </source>
</evidence>
<dbReference type="CDD" id="cd02661">
    <property type="entry name" value="Peptidase_C19E"/>
    <property type="match status" value="1"/>
</dbReference>
<dbReference type="STRING" id="101127.A0A1X2GNS8"/>
<feature type="compositionally biased region" description="Basic residues" evidence="8">
    <location>
        <begin position="17"/>
        <end position="27"/>
    </location>
</feature>
<evidence type="ECO:0000256" key="4">
    <source>
        <dbReference type="ARBA" id="ARBA00022670"/>
    </source>
</evidence>
<dbReference type="GO" id="GO:0016579">
    <property type="term" value="P:protein deubiquitination"/>
    <property type="evidence" value="ECO:0007669"/>
    <property type="project" value="InterPro"/>
</dbReference>
<accession>A0A1X2GNS8</accession>
<comment type="catalytic activity">
    <reaction evidence="1">
        <text>Thiol-dependent hydrolysis of ester, thioester, amide, peptide and isopeptide bonds formed by the C-terminal Gly of ubiquitin (a 76-residue protein attached to proteins as an intracellular targeting signal).</text>
        <dbReference type="EC" id="3.4.19.12"/>
    </reaction>
</comment>
<dbReference type="GO" id="GO:0004843">
    <property type="term" value="F:cysteine-type deubiquitinase activity"/>
    <property type="evidence" value="ECO:0007669"/>
    <property type="project" value="UniProtKB-EC"/>
</dbReference>
<comment type="similarity">
    <text evidence="2">Belongs to the peptidase C19 family.</text>
</comment>